<gene>
    <name evidence="2" type="ORF">UC3_03572</name>
</gene>
<keyword evidence="3" id="KW-1185">Reference proteome</keyword>
<dbReference type="AlphaFoldDB" id="R3TGP9"/>
<name>R3TGP9_9ENTE</name>
<dbReference type="OrthoDB" id="2200487at2"/>
<keyword evidence="1" id="KW-0472">Membrane</keyword>
<comment type="caution">
    <text evidence="2">The sequence shown here is derived from an EMBL/GenBank/DDBJ whole genome shotgun (WGS) entry which is preliminary data.</text>
</comment>
<sequence>MKKLIQDFKDTRVGNEDFLYWFLVRKLSLGGKLFLSAILWGLFFKYGYNLWAMILLFEGVILLSLLTGIVWLIQFFIKKSKGRQRK</sequence>
<feature type="transmembrane region" description="Helical" evidence="1">
    <location>
        <begin position="50"/>
        <end position="77"/>
    </location>
</feature>
<protein>
    <submittedName>
        <fullName evidence="2">Uncharacterized protein</fullName>
    </submittedName>
</protein>
<dbReference type="Proteomes" id="UP000013785">
    <property type="component" value="Unassembled WGS sequence"/>
</dbReference>
<evidence type="ECO:0000313" key="3">
    <source>
        <dbReference type="Proteomes" id="UP000013785"/>
    </source>
</evidence>
<feature type="transmembrane region" description="Helical" evidence="1">
    <location>
        <begin position="20"/>
        <end position="44"/>
    </location>
</feature>
<evidence type="ECO:0000313" key="2">
    <source>
        <dbReference type="EMBL" id="EOL40614.1"/>
    </source>
</evidence>
<accession>R3TGP9</accession>
<organism evidence="2 3">
    <name type="scientific">Enterococcus phoeniculicola ATCC BAA-412</name>
    <dbReference type="NCBI Taxonomy" id="1158610"/>
    <lineage>
        <taxon>Bacteria</taxon>
        <taxon>Bacillati</taxon>
        <taxon>Bacillota</taxon>
        <taxon>Bacilli</taxon>
        <taxon>Lactobacillales</taxon>
        <taxon>Enterococcaceae</taxon>
        <taxon>Enterococcus</taxon>
    </lineage>
</organism>
<keyword evidence="1" id="KW-0812">Transmembrane</keyword>
<dbReference type="EMBL" id="AJAT01000023">
    <property type="protein sequence ID" value="EOL40614.1"/>
    <property type="molecule type" value="Genomic_DNA"/>
</dbReference>
<reference evidence="2 3" key="1">
    <citation type="submission" date="2013-02" db="EMBL/GenBank/DDBJ databases">
        <title>The Genome Sequence of Enterococcus phoeniculicola BAA-412.</title>
        <authorList>
            <consortium name="The Broad Institute Genome Sequencing Platform"/>
            <consortium name="The Broad Institute Genome Sequencing Center for Infectious Disease"/>
            <person name="Earl A.M."/>
            <person name="Gilmore M.S."/>
            <person name="Lebreton F."/>
            <person name="Walker B."/>
            <person name="Young S.K."/>
            <person name="Zeng Q."/>
            <person name="Gargeya S."/>
            <person name="Fitzgerald M."/>
            <person name="Haas B."/>
            <person name="Abouelleil A."/>
            <person name="Alvarado L."/>
            <person name="Arachchi H.M."/>
            <person name="Berlin A.M."/>
            <person name="Chapman S.B."/>
            <person name="Dewar J."/>
            <person name="Goldberg J."/>
            <person name="Griggs A."/>
            <person name="Gujja S."/>
            <person name="Hansen M."/>
            <person name="Howarth C."/>
            <person name="Imamovic A."/>
            <person name="Larimer J."/>
            <person name="McCowan C."/>
            <person name="Murphy C."/>
            <person name="Neiman D."/>
            <person name="Pearson M."/>
            <person name="Priest M."/>
            <person name="Roberts A."/>
            <person name="Saif S."/>
            <person name="Shea T."/>
            <person name="Sisk P."/>
            <person name="Sykes S."/>
            <person name="Wortman J."/>
            <person name="Nusbaum C."/>
            <person name="Birren B."/>
        </authorList>
    </citation>
    <scope>NUCLEOTIDE SEQUENCE [LARGE SCALE GENOMIC DNA]</scope>
    <source>
        <strain evidence="2 3">ATCC BAA-412</strain>
    </source>
</reference>
<dbReference type="RefSeq" id="WP_010770202.1">
    <property type="nucleotide sequence ID" value="NZ_ASWE01000001.1"/>
</dbReference>
<keyword evidence="1" id="KW-1133">Transmembrane helix</keyword>
<dbReference type="HOGENOM" id="CLU_2537289_0_0_9"/>
<dbReference type="PATRIC" id="fig|1158610.3.peg.3574"/>
<evidence type="ECO:0000256" key="1">
    <source>
        <dbReference type="SAM" id="Phobius"/>
    </source>
</evidence>
<proteinExistence type="predicted"/>